<comment type="subcellular location">
    <subcellularLocation>
        <location evidence="1">Cytoplasmic vesicle</location>
        <location evidence="1">Secretory vesicle</location>
        <location evidence="1">Acrosome</location>
    </subcellularLocation>
</comment>
<evidence type="ECO:0000256" key="3">
    <source>
        <dbReference type="ARBA" id="ARBA00023329"/>
    </source>
</evidence>
<dbReference type="PANTHER" id="PTHR46511">
    <property type="entry name" value="MORN REPEAT-CONTAINING PROTEIN 3"/>
    <property type="match status" value="1"/>
</dbReference>
<dbReference type="Pfam" id="PF02493">
    <property type="entry name" value="MORN"/>
    <property type="match status" value="6"/>
</dbReference>
<accession>A0A3Q2X9W9</accession>
<reference evidence="6" key="1">
    <citation type="submission" date="2025-08" db="UniProtKB">
        <authorList>
            <consortium name="Ensembl"/>
        </authorList>
    </citation>
    <scope>IDENTIFICATION</scope>
</reference>
<dbReference type="SMART" id="SM00698">
    <property type="entry name" value="MORN"/>
    <property type="match status" value="6"/>
</dbReference>
<dbReference type="Gene3D" id="2.20.110.10">
    <property type="entry name" value="Histone H3 K4-specific methyltransferase SET7/9 N-terminal domain"/>
    <property type="match status" value="3"/>
</dbReference>
<evidence type="ECO:0000256" key="2">
    <source>
        <dbReference type="ARBA" id="ARBA00022737"/>
    </source>
</evidence>
<keyword evidence="2" id="KW-0677">Repeat</keyword>
<dbReference type="PANTHER" id="PTHR46511:SF1">
    <property type="entry name" value="MORN REPEAT-CONTAINING PROTEIN 3"/>
    <property type="match status" value="1"/>
</dbReference>
<dbReference type="GO" id="GO:0001669">
    <property type="term" value="C:acrosomal vesicle"/>
    <property type="evidence" value="ECO:0007669"/>
    <property type="project" value="UniProtKB-SubCell"/>
</dbReference>
<dbReference type="STRING" id="109280.ENSHCOP00000001000"/>
<comment type="function">
    <text evidence="5">Assembles a suppression complex (suppresome) by tethering SIRT1 and MDM2 to regulate composite modifications of p53/TP53. Confers both deacetylation-mediated functional inactivation, by SIRT1, and ubiquitination-dependent degradation, by MDM2, of p53/TP53, promoting a proliferative and cell survival behaviors. May play a role in the regulation of spermatogenesis.</text>
</comment>
<dbReference type="Ensembl" id="ENSHCOT00000012842.1">
    <property type="protein sequence ID" value="ENSHCOP00000001000.1"/>
    <property type="gene ID" value="ENSHCOG00000001900.1"/>
</dbReference>
<evidence type="ECO:0000256" key="1">
    <source>
        <dbReference type="ARBA" id="ARBA00004218"/>
    </source>
</evidence>
<evidence type="ECO:0000313" key="6">
    <source>
        <dbReference type="Ensembl" id="ENSHCOP00000001000.1"/>
    </source>
</evidence>
<dbReference type="AlphaFoldDB" id="A0A3Q2X9W9"/>
<evidence type="ECO:0000256" key="4">
    <source>
        <dbReference type="ARBA" id="ARBA00039854"/>
    </source>
</evidence>
<dbReference type="SUPFAM" id="SSF82185">
    <property type="entry name" value="Histone H3 K4-specific methyltransferase SET7/9 N-terminal domain"/>
    <property type="match status" value="2"/>
</dbReference>
<name>A0A3Q2X9W9_HIPCM</name>
<organism evidence="6 7">
    <name type="scientific">Hippocampus comes</name>
    <name type="common">Tiger tail seahorse</name>
    <dbReference type="NCBI Taxonomy" id="109280"/>
    <lineage>
        <taxon>Eukaryota</taxon>
        <taxon>Metazoa</taxon>
        <taxon>Chordata</taxon>
        <taxon>Craniata</taxon>
        <taxon>Vertebrata</taxon>
        <taxon>Euteleostomi</taxon>
        <taxon>Actinopterygii</taxon>
        <taxon>Neopterygii</taxon>
        <taxon>Teleostei</taxon>
        <taxon>Neoteleostei</taxon>
        <taxon>Acanthomorphata</taxon>
        <taxon>Syngnathiaria</taxon>
        <taxon>Syngnathiformes</taxon>
        <taxon>Syngnathoidei</taxon>
        <taxon>Syngnathidae</taxon>
        <taxon>Hippocampus</taxon>
    </lineage>
</organism>
<protein>
    <recommendedName>
        <fullName evidence="4">MORN repeat-containing protein 3</fullName>
    </recommendedName>
</protein>
<evidence type="ECO:0000256" key="5">
    <source>
        <dbReference type="ARBA" id="ARBA00045851"/>
    </source>
</evidence>
<proteinExistence type="predicted"/>
<dbReference type="InterPro" id="IPR052472">
    <property type="entry name" value="MORN3"/>
</dbReference>
<reference evidence="6" key="2">
    <citation type="submission" date="2025-09" db="UniProtKB">
        <authorList>
            <consortium name="Ensembl"/>
        </authorList>
    </citation>
    <scope>IDENTIFICATION</scope>
</reference>
<keyword evidence="3" id="KW-0968">Cytoplasmic vesicle</keyword>
<keyword evidence="7" id="KW-1185">Reference proteome</keyword>
<evidence type="ECO:0000313" key="7">
    <source>
        <dbReference type="Proteomes" id="UP000264820"/>
    </source>
</evidence>
<dbReference type="GeneTree" id="ENSGT00940000159285"/>
<dbReference type="InterPro" id="IPR003409">
    <property type="entry name" value="MORN"/>
</dbReference>
<dbReference type="Proteomes" id="UP000264820">
    <property type="component" value="Unplaced"/>
</dbReference>
<sequence length="238" mass="26925">MPFLKAARRTPTRSAVLQNKSNKCGKHASVFSANGDEYTGEWLNNNKHGRGIQVWKKSGAIYNGEWKMGKRDGYGTYSVLLPHTKTYAKKYCGEWKNGKKHGHGIYFYNSCSAYEGQWSEDQRSGFGRMLFENGDVYEGEWMKDNEHGLGLCRYANGNWYEGSWRDGKKCGNGKFYYCDKGQLYEGLWVRGEPKCGTLEDCGGDHEHCPIPQYALLLDPGGNFTVHLDTIGVILQSNV</sequence>